<dbReference type="EMBL" id="JAHLPM010000001">
    <property type="protein sequence ID" value="MBU5436800.1"/>
    <property type="molecule type" value="Genomic_DNA"/>
</dbReference>
<dbReference type="PANTHER" id="PTHR30387">
    <property type="entry name" value="MANNONATE DEHYDRATASE"/>
    <property type="match status" value="1"/>
</dbReference>
<keyword evidence="1" id="KW-0408">Iron</keyword>
<comment type="similarity">
    <text evidence="1">Belongs to the mannonate dehydratase family.</text>
</comment>
<evidence type="ECO:0000256" key="1">
    <source>
        <dbReference type="HAMAP-Rule" id="MF_00106"/>
    </source>
</evidence>
<gene>
    <name evidence="1 3" type="primary">uxuA</name>
    <name evidence="3" type="ORF">KQI42_02200</name>
</gene>
<comment type="pathway">
    <text evidence="1">Carbohydrate metabolism; pentose and glucuronate interconversion.</text>
</comment>
<comment type="function">
    <text evidence="1">Catalyzes the dehydration of D-mannonate.</text>
</comment>
<dbReference type="HAMAP" id="MF_00106">
    <property type="entry name" value="UxuA"/>
    <property type="match status" value="1"/>
</dbReference>
<dbReference type="GO" id="GO:0008927">
    <property type="term" value="F:mannonate dehydratase activity"/>
    <property type="evidence" value="ECO:0007669"/>
    <property type="project" value="UniProtKB-EC"/>
</dbReference>
<dbReference type="PIRSF" id="PIRSF016049">
    <property type="entry name" value="Man_dehyd"/>
    <property type="match status" value="1"/>
</dbReference>
<keyword evidence="1 3" id="KW-0456">Lyase</keyword>
<keyword evidence="1" id="KW-0464">Manganese</keyword>
<comment type="caution">
    <text evidence="3">The sequence shown here is derived from an EMBL/GenBank/DDBJ whole genome shotgun (WGS) entry which is preliminary data.</text>
</comment>
<organism evidence="3 4">
    <name type="scientific">Tissierella simiarum</name>
    <dbReference type="NCBI Taxonomy" id="2841534"/>
    <lineage>
        <taxon>Bacteria</taxon>
        <taxon>Bacillati</taxon>
        <taxon>Bacillota</taxon>
        <taxon>Tissierellia</taxon>
        <taxon>Tissierellales</taxon>
        <taxon>Tissierellaceae</taxon>
        <taxon>Tissierella</taxon>
    </lineage>
</organism>
<evidence type="ECO:0000313" key="3">
    <source>
        <dbReference type="EMBL" id="MBU5436800.1"/>
    </source>
</evidence>
<dbReference type="InterPro" id="IPR004628">
    <property type="entry name" value="Man_deHydtase"/>
</dbReference>
<accession>A0ABS6E1M2</accession>
<comment type="cofactor">
    <cofactor evidence="1">
        <name>Fe(2+)</name>
        <dbReference type="ChEBI" id="CHEBI:29033"/>
    </cofactor>
    <cofactor evidence="1">
        <name>Mn(2+)</name>
        <dbReference type="ChEBI" id="CHEBI:29035"/>
    </cofactor>
</comment>
<protein>
    <recommendedName>
        <fullName evidence="1 2">Mannonate dehydratase</fullName>
        <ecNumber evidence="1 2">4.2.1.8</ecNumber>
    </recommendedName>
    <alternativeName>
        <fullName evidence="1">D-mannonate hydro-lyase</fullName>
    </alternativeName>
</protein>
<keyword evidence="4" id="KW-1185">Reference proteome</keyword>
<dbReference type="Proteomes" id="UP000749471">
    <property type="component" value="Unassembled WGS sequence"/>
</dbReference>
<reference evidence="3 4" key="1">
    <citation type="submission" date="2021-06" db="EMBL/GenBank/DDBJ databases">
        <authorList>
            <person name="Sun Q."/>
            <person name="Li D."/>
        </authorList>
    </citation>
    <scope>NUCLEOTIDE SEQUENCE [LARGE SCALE GENOMIC DNA]</scope>
    <source>
        <strain evidence="3 4">MSJ-40</strain>
    </source>
</reference>
<proteinExistence type="inferred from homology"/>
<dbReference type="Pfam" id="PF03786">
    <property type="entry name" value="UxuA"/>
    <property type="match status" value="1"/>
</dbReference>
<evidence type="ECO:0000256" key="2">
    <source>
        <dbReference type="NCBIfam" id="TIGR00695"/>
    </source>
</evidence>
<dbReference type="NCBIfam" id="TIGR00695">
    <property type="entry name" value="uxuA"/>
    <property type="match status" value="1"/>
</dbReference>
<name>A0ABS6E1M2_9FIRM</name>
<dbReference type="EC" id="4.2.1.8" evidence="1 2"/>
<sequence length="349" mass="39968">MKLSFRWYGEEDPVKIEYIKQIPSMDSIVTAIYDVPVGEVWSMESINKVKETVEKAGLNFDVIESVPVHEDIKLGFSSRDKYIENYKQNIINLGKAGVKVICYNFMPVFDWTRSQLDKKLEDGSTALVYYKDQINKMDPLKGELSLPGWDSSYTKEDLKDLFDKYSKIDEEDLWTNLEYFLKEIIPVAEASNVKMAIHPDDPPWSIFGLPRIITTEENLDRFLKLVDSEYNGLTLCTGSLGSGSFNNIVRMVDKYSAQGRIHFMHVRNIKLLDDGSFEESAHYSSCGSLNIVEIMKALHKNKFNGYLRPDHGRMIWGETGKPGYGLYDRALGAMYIAGIWETLDNVNKE</sequence>
<dbReference type="RefSeq" id="WP_216516258.1">
    <property type="nucleotide sequence ID" value="NZ_JAHLPM010000001.1"/>
</dbReference>
<dbReference type="NCBIfam" id="NF003027">
    <property type="entry name" value="PRK03906.1"/>
    <property type="match status" value="2"/>
</dbReference>
<dbReference type="PANTHER" id="PTHR30387:SF2">
    <property type="entry name" value="MANNONATE DEHYDRATASE"/>
    <property type="match status" value="1"/>
</dbReference>
<evidence type="ECO:0000313" key="4">
    <source>
        <dbReference type="Proteomes" id="UP000749471"/>
    </source>
</evidence>
<comment type="catalytic activity">
    <reaction evidence="1">
        <text>D-mannonate = 2-dehydro-3-deoxy-D-gluconate + H2O</text>
        <dbReference type="Rhea" id="RHEA:20097"/>
        <dbReference type="ChEBI" id="CHEBI:15377"/>
        <dbReference type="ChEBI" id="CHEBI:17767"/>
        <dbReference type="ChEBI" id="CHEBI:57990"/>
        <dbReference type="EC" id="4.2.1.8"/>
    </reaction>
</comment>